<dbReference type="Pfam" id="PF00249">
    <property type="entry name" value="Myb_DNA-binding"/>
    <property type="match status" value="1"/>
</dbReference>
<dbReference type="EMBL" id="OX459122">
    <property type="protein sequence ID" value="CAI9107146.1"/>
    <property type="molecule type" value="Genomic_DNA"/>
</dbReference>
<evidence type="ECO:0000313" key="7">
    <source>
        <dbReference type="Proteomes" id="UP001161247"/>
    </source>
</evidence>
<dbReference type="InterPro" id="IPR009057">
    <property type="entry name" value="Homeodomain-like_sf"/>
</dbReference>
<dbReference type="Gene3D" id="1.10.246.220">
    <property type="match status" value="1"/>
</dbReference>
<evidence type="ECO:0000256" key="2">
    <source>
        <dbReference type="ARBA" id="ARBA00023242"/>
    </source>
</evidence>
<organism evidence="6 7">
    <name type="scientific">Oldenlandia corymbosa var. corymbosa</name>
    <dbReference type="NCBI Taxonomy" id="529605"/>
    <lineage>
        <taxon>Eukaryota</taxon>
        <taxon>Viridiplantae</taxon>
        <taxon>Streptophyta</taxon>
        <taxon>Embryophyta</taxon>
        <taxon>Tracheophyta</taxon>
        <taxon>Spermatophyta</taxon>
        <taxon>Magnoliopsida</taxon>
        <taxon>eudicotyledons</taxon>
        <taxon>Gunneridae</taxon>
        <taxon>Pentapetalae</taxon>
        <taxon>asterids</taxon>
        <taxon>lamiids</taxon>
        <taxon>Gentianales</taxon>
        <taxon>Rubiaceae</taxon>
        <taxon>Rubioideae</taxon>
        <taxon>Spermacoceae</taxon>
        <taxon>Hedyotis-Oldenlandia complex</taxon>
        <taxon>Oldenlandia</taxon>
    </lineage>
</organism>
<dbReference type="PANTHER" id="PTHR46993:SF6">
    <property type="entry name" value="MYB TRANSCRIPTION FACTOR"/>
    <property type="match status" value="1"/>
</dbReference>
<reference evidence="6" key="1">
    <citation type="submission" date="2023-03" db="EMBL/GenBank/DDBJ databases">
        <authorList>
            <person name="Julca I."/>
        </authorList>
    </citation>
    <scope>NUCLEOTIDE SEQUENCE</scope>
</reference>
<evidence type="ECO:0000313" key="6">
    <source>
        <dbReference type="EMBL" id="CAI9107146.1"/>
    </source>
</evidence>
<dbReference type="PROSITE" id="PS51294">
    <property type="entry name" value="HTH_MYB"/>
    <property type="match status" value="1"/>
</dbReference>
<dbReference type="PROSITE" id="PS50090">
    <property type="entry name" value="MYB_LIKE"/>
    <property type="match status" value="1"/>
</dbReference>
<dbReference type="InterPro" id="IPR017930">
    <property type="entry name" value="Myb_dom"/>
</dbReference>
<feature type="region of interest" description="Disordered" evidence="3">
    <location>
        <begin position="496"/>
        <end position="515"/>
    </location>
</feature>
<dbReference type="PANTHER" id="PTHR46993">
    <property type="entry name" value="MYB TRANSCRIPTION FACTOR"/>
    <property type="match status" value="1"/>
</dbReference>
<evidence type="ECO:0000256" key="3">
    <source>
        <dbReference type="SAM" id="MobiDB-lite"/>
    </source>
</evidence>
<feature type="compositionally biased region" description="Polar residues" evidence="3">
    <location>
        <begin position="369"/>
        <end position="389"/>
    </location>
</feature>
<name>A0AAV1DIF7_OLDCO</name>
<dbReference type="GO" id="GO:0005634">
    <property type="term" value="C:nucleus"/>
    <property type="evidence" value="ECO:0007669"/>
    <property type="project" value="UniProtKB-SubCell"/>
</dbReference>
<feature type="compositionally biased region" description="Basic and acidic residues" evidence="3">
    <location>
        <begin position="358"/>
        <end position="367"/>
    </location>
</feature>
<evidence type="ECO:0000259" key="5">
    <source>
        <dbReference type="PROSITE" id="PS51294"/>
    </source>
</evidence>
<feature type="compositionally biased region" description="Basic and acidic residues" evidence="3">
    <location>
        <begin position="462"/>
        <end position="476"/>
    </location>
</feature>
<gene>
    <name evidence="6" type="ORF">OLC1_LOCUS15530</name>
</gene>
<evidence type="ECO:0000256" key="1">
    <source>
        <dbReference type="ARBA" id="ARBA00004123"/>
    </source>
</evidence>
<dbReference type="AlphaFoldDB" id="A0AAV1DIF7"/>
<dbReference type="Proteomes" id="UP001161247">
    <property type="component" value="Chromosome 5"/>
</dbReference>
<keyword evidence="2" id="KW-0539">Nucleus</keyword>
<accession>A0AAV1DIF7</accession>
<proteinExistence type="predicted"/>
<feature type="domain" description="HTH myb-type" evidence="5">
    <location>
        <begin position="532"/>
        <end position="588"/>
    </location>
</feature>
<dbReference type="SMART" id="SM00717">
    <property type="entry name" value="SANT"/>
    <property type="match status" value="1"/>
</dbReference>
<evidence type="ECO:0000259" key="4">
    <source>
        <dbReference type="PROSITE" id="PS50090"/>
    </source>
</evidence>
<feature type="domain" description="Myb-like" evidence="4">
    <location>
        <begin position="532"/>
        <end position="587"/>
    </location>
</feature>
<feature type="compositionally biased region" description="Basic and acidic residues" evidence="3">
    <location>
        <begin position="321"/>
        <end position="345"/>
    </location>
</feature>
<keyword evidence="7" id="KW-1185">Reference proteome</keyword>
<dbReference type="InterPro" id="IPR001005">
    <property type="entry name" value="SANT/Myb"/>
</dbReference>
<sequence length="588" mass="65353">MEVGDMDVDIARWILEFLVRQPLEDRVLNSLISTLPLTDENAGLKKSLLLRRIETEIAKGDVSEKILELLEQIEELDFRDKIRQHSDLLKAAYCSVAVFCTVKFLDSDGNRFEYFHAVKRIWRGKIAKMEKGEKVGLFSEELKSWADEIEAAVWDDSACDLLLNRSKEINASEAVRQYVKEEKEIMGPSFLELVAEASRNDDRLKGILGIKGGVNASTPTAVTLSVQRKDVNAETQGGNVLPRLKYAACKRTRVAVSGKSRGARITDADASDARTCNSLSSPDVSEVREALKSSSLELKAVVKDPLPDALHFAKAVVSDVSNKDRATLPVEDSHNRTHPAGERSRPVQANGELVSRVASKEPAKLRVEQSCNGANPAGESSRSVQTNRDIVSGDASKETTKLPVQQNRNGASPADESLRPPQANGEKASGVASKETVKLPVQQSLNEAIPAGERSRSAGASGEDRGNDCQQHEKNAPRPSLMARNGTAHTMEWNDSVEETPDSSNIENRPRLHEPRTRAVSPLRIYEGNNLKRRRKIKRWSLLEEDTLRTGVETYGRGNWKLILNAYRDVFEERTEVDLKDKWRNMTK</sequence>
<comment type="subcellular location">
    <subcellularLocation>
        <location evidence="1">Nucleus</location>
    </subcellularLocation>
</comment>
<feature type="region of interest" description="Disordered" evidence="3">
    <location>
        <begin position="320"/>
        <end position="485"/>
    </location>
</feature>
<dbReference type="CDD" id="cd11660">
    <property type="entry name" value="SANT_TRF"/>
    <property type="match status" value="1"/>
</dbReference>
<protein>
    <submittedName>
        <fullName evidence="6">OLC1v1006444C1</fullName>
    </submittedName>
</protein>
<dbReference type="SUPFAM" id="SSF46689">
    <property type="entry name" value="Homeodomain-like"/>
    <property type="match status" value="1"/>
</dbReference>